<dbReference type="InterPro" id="IPR036770">
    <property type="entry name" value="Ankyrin_rpt-contain_sf"/>
</dbReference>
<feature type="signal peptide" evidence="4">
    <location>
        <begin position="1"/>
        <end position="22"/>
    </location>
</feature>
<proteinExistence type="predicted"/>
<organism evidence="5 6">
    <name type="scientific">Brachyspira pilosicoli</name>
    <name type="common">Serpulina pilosicoli</name>
    <dbReference type="NCBI Taxonomy" id="52584"/>
    <lineage>
        <taxon>Bacteria</taxon>
        <taxon>Pseudomonadati</taxon>
        <taxon>Spirochaetota</taxon>
        <taxon>Spirochaetia</taxon>
        <taxon>Brachyspirales</taxon>
        <taxon>Brachyspiraceae</taxon>
        <taxon>Brachyspira</taxon>
    </lineage>
</organism>
<accession>A0A5C8ER39</accession>
<dbReference type="PANTHER" id="PTHR24124:SF14">
    <property type="entry name" value="CHROMOSOME UNDETERMINED SCAFFOLD_25, WHOLE GENOME SHOTGUN SEQUENCE"/>
    <property type="match status" value="1"/>
</dbReference>
<reference evidence="5 6" key="1">
    <citation type="journal article" date="1992" name="Lakartidningen">
        <title>[Penicillin V and not amoxicillin is the first choice preparation in acute otitis].</title>
        <authorList>
            <person name="Kamme C."/>
            <person name="Lundgren K."/>
            <person name="Prellner K."/>
        </authorList>
    </citation>
    <scope>NUCLEOTIDE SEQUENCE [LARGE SCALE GENOMIC DNA]</scope>
    <source>
        <strain evidence="5 6">PC5538III-hc</strain>
    </source>
</reference>
<dbReference type="EMBL" id="SAXY01000055">
    <property type="protein sequence ID" value="TXJ39828.1"/>
    <property type="molecule type" value="Genomic_DNA"/>
</dbReference>
<keyword evidence="1" id="KW-0677">Repeat</keyword>
<dbReference type="Proteomes" id="UP000323176">
    <property type="component" value="Unassembled WGS sequence"/>
</dbReference>
<dbReference type="SMART" id="SM00248">
    <property type="entry name" value="ANK"/>
    <property type="match status" value="6"/>
</dbReference>
<feature type="repeat" description="ANK" evidence="3">
    <location>
        <begin position="185"/>
        <end position="217"/>
    </location>
</feature>
<dbReference type="AlphaFoldDB" id="A0A5C8ER39"/>
<dbReference type="GO" id="GO:0010468">
    <property type="term" value="P:regulation of gene expression"/>
    <property type="evidence" value="ECO:0007669"/>
    <property type="project" value="TreeGrafter"/>
</dbReference>
<evidence type="ECO:0000256" key="4">
    <source>
        <dbReference type="SAM" id="SignalP"/>
    </source>
</evidence>
<evidence type="ECO:0000256" key="3">
    <source>
        <dbReference type="PROSITE-ProRule" id="PRU00023"/>
    </source>
</evidence>
<evidence type="ECO:0000313" key="5">
    <source>
        <dbReference type="EMBL" id="TXJ39828.1"/>
    </source>
</evidence>
<dbReference type="Pfam" id="PF12796">
    <property type="entry name" value="Ank_2"/>
    <property type="match status" value="2"/>
</dbReference>
<comment type="caution">
    <text evidence="5">The sequence shown here is derived from an EMBL/GenBank/DDBJ whole genome shotgun (WGS) entry which is preliminary data.</text>
</comment>
<sequence>MRKIALLFIILFNILSISNIYAQNNNQKYNTDNQGLFNALKDGKTDIAINIIKLVTNVNIKDEYGWSLLHRAVQYNNKEVVKELLENKKIDMEVKLPKDTIITNDNEKWYADGDTPLLLACYYGYNEIVKILLDYGANLEAKDDIDSAMAIHIAASRGYSDIIETIMQSYAAKKINNLVDIEDDTGTTPLMWASMNNEIAAINTLLKYGANINAQDYDGWSALHFASASQSYKAVEILLKNNANANLENVNDGKAVDLTTDTDIVELLSKYTNR</sequence>
<dbReference type="PANTHER" id="PTHR24124">
    <property type="entry name" value="ANKYRIN REPEAT FAMILY A"/>
    <property type="match status" value="1"/>
</dbReference>
<dbReference type="PROSITE" id="PS50297">
    <property type="entry name" value="ANK_REP_REGION"/>
    <property type="match status" value="3"/>
</dbReference>
<dbReference type="PROSITE" id="PS50088">
    <property type="entry name" value="ANK_REPEAT"/>
    <property type="match status" value="3"/>
</dbReference>
<dbReference type="SUPFAM" id="SSF48403">
    <property type="entry name" value="Ankyrin repeat"/>
    <property type="match status" value="1"/>
</dbReference>
<dbReference type="PRINTS" id="PR01415">
    <property type="entry name" value="ANKYRIN"/>
</dbReference>
<evidence type="ECO:0000313" key="6">
    <source>
        <dbReference type="Proteomes" id="UP000323176"/>
    </source>
</evidence>
<dbReference type="OrthoDB" id="5622506at2"/>
<evidence type="ECO:0000256" key="2">
    <source>
        <dbReference type="ARBA" id="ARBA00023043"/>
    </source>
</evidence>
<keyword evidence="2 3" id="KW-0040">ANK repeat</keyword>
<gene>
    <name evidence="5" type="ORF">EPJ72_09160</name>
</gene>
<feature type="repeat" description="ANK" evidence="3">
    <location>
        <begin position="112"/>
        <end position="144"/>
    </location>
</feature>
<keyword evidence="4" id="KW-0732">Signal</keyword>
<protein>
    <submittedName>
        <fullName evidence="5">Ankyrin repeat domain-containing protein</fullName>
    </submittedName>
</protein>
<feature type="chain" id="PRO_5022764850" evidence="4">
    <location>
        <begin position="23"/>
        <end position="274"/>
    </location>
</feature>
<dbReference type="Gene3D" id="1.25.40.20">
    <property type="entry name" value="Ankyrin repeat-containing domain"/>
    <property type="match status" value="2"/>
</dbReference>
<name>A0A5C8ER39_BRAPL</name>
<dbReference type="Pfam" id="PF00023">
    <property type="entry name" value="Ank"/>
    <property type="match status" value="1"/>
</dbReference>
<evidence type="ECO:0000256" key="1">
    <source>
        <dbReference type="ARBA" id="ARBA00022737"/>
    </source>
</evidence>
<dbReference type="InterPro" id="IPR002110">
    <property type="entry name" value="Ankyrin_rpt"/>
</dbReference>
<feature type="repeat" description="ANK" evidence="3">
    <location>
        <begin position="218"/>
        <end position="250"/>
    </location>
</feature>